<evidence type="ECO:0000313" key="4">
    <source>
        <dbReference type="WBParaSite" id="ACAC_0000378701-mRNA-1"/>
    </source>
</evidence>
<feature type="compositionally biased region" description="Basic and acidic residues" evidence="1">
    <location>
        <begin position="354"/>
        <end position="367"/>
    </location>
</feature>
<feature type="signal peptide" evidence="2">
    <location>
        <begin position="1"/>
        <end position="17"/>
    </location>
</feature>
<dbReference type="Proteomes" id="UP000035642">
    <property type="component" value="Unassembled WGS sequence"/>
</dbReference>
<feature type="compositionally biased region" description="Basic and acidic residues" evidence="1">
    <location>
        <begin position="156"/>
        <end position="166"/>
    </location>
</feature>
<proteinExistence type="predicted"/>
<feature type="compositionally biased region" description="Polar residues" evidence="1">
    <location>
        <begin position="128"/>
        <end position="139"/>
    </location>
</feature>
<feature type="chain" id="PRO_5005326340" evidence="2">
    <location>
        <begin position="18"/>
        <end position="570"/>
    </location>
</feature>
<evidence type="ECO:0000256" key="1">
    <source>
        <dbReference type="SAM" id="MobiDB-lite"/>
    </source>
</evidence>
<organism evidence="3 4">
    <name type="scientific">Angiostrongylus cantonensis</name>
    <name type="common">Rat lungworm</name>
    <dbReference type="NCBI Taxonomy" id="6313"/>
    <lineage>
        <taxon>Eukaryota</taxon>
        <taxon>Metazoa</taxon>
        <taxon>Ecdysozoa</taxon>
        <taxon>Nematoda</taxon>
        <taxon>Chromadorea</taxon>
        <taxon>Rhabditida</taxon>
        <taxon>Rhabditina</taxon>
        <taxon>Rhabditomorpha</taxon>
        <taxon>Strongyloidea</taxon>
        <taxon>Metastrongylidae</taxon>
        <taxon>Angiostrongylus</taxon>
    </lineage>
</organism>
<dbReference type="AlphaFoldDB" id="A0A0K0D142"/>
<evidence type="ECO:0000313" key="3">
    <source>
        <dbReference type="Proteomes" id="UP000035642"/>
    </source>
</evidence>
<feature type="region of interest" description="Disordered" evidence="1">
    <location>
        <begin position="259"/>
        <end position="308"/>
    </location>
</feature>
<name>A0A0K0D142_ANGCA</name>
<keyword evidence="2" id="KW-0732">Signal</keyword>
<feature type="compositionally biased region" description="Polar residues" evidence="1">
    <location>
        <begin position="368"/>
        <end position="405"/>
    </location>
</feature>
<feature type="compositionally biased region" description="Basic and acidic residues" evidence="1">
    <location>
        <begin position="227"/>
        <end position="239"/>
    </location>
</feature>
<reference evidence="3" key="1">
    <citation type="submission" date="2012-09" db="EMBL/GenBank/DDBJ databases">
        <authorList>
            <person name="Martin A.A."/>
        </authorList>
    </citation>
    <scope>NUCLEOTIDE SEQUENCE</scope>
</reference>
<dbReference type="WBParaSite" id="ACAC_0000378701-mRNA-1">
    <property type="protein sequence ID" value="ACAC_0000378701-mRNA-1"/>
    <property type="gene ID" value="ACAC_0000378701"/>
</dbReference>
<evidence type="ECO:0000256" key="2">
    <source>
        <dbReference type="SAM" id="SignalP"/>
    </source>
</evidence>
<feature type="compositionally biased region" description="Polar residues" evidence="1">
    <location>
        <begin position="289"/>
        <end position="301"/>
    </location>
</feature>
<feature type="region of interest" description="Disordered" evidence="1">
    <location>
        <begin position="117"/>
        <end position="239"/>
    </location>
</feature>
<sequence>MWLQVVVIIIDYSITLADDHPNHEIRLSRINVQPTYSRNTPFQSQESFPQPVFGIAHGHPFDATPKGITSEFRHIPSAKISKEFNSERFPSKTEESSYPKYHFPFYPRNLGLNVHDQKRDRSGKISFQPHSDMTKSSYGKSKKRLLSGRGESGEEPPFREPLKGASEEILEQEFPKGPWEWDNNRGRPLPFSENVPNDRSFFPPWISRPPNESHESEYGDGSSSEVAHGKPTDDSGEWYHQRSNEKKRPVGNHVNHEEFNGHHGDFASSIPFQNSDTSTKMSRGPKRTVTPQNEKYTSGKNSDYDEGSIDLPVRRRQFGPYEAYFINNPVSQWSTGMKGQRNGRTVYSCKFEGNHDGHEPSIHESLTEPRQISGKQNVQRYTDQPSMTTLASDTSTKIESDGQSSLNAEMHETAPASRKLVNKGGPLANDDIIGESKTAMNRMTDCRGECSHGIPMNSSTLPSHSYVFRSTMPLVEHPKALTTMSSIEFAENPRIEKLKTFRDIKKYQRLNPRTDNKPQYSGPQVNDVTFSSTPPVILFSPFPTPPQILAVSDEQLGKPLKTRNSTKDLQ</sequence>
<keyword evidence="3" id="KW-1185">Reference proteome</keyword>
<protein>
    <submittedName>
        <fullName evidence="4">J domain-containing protein</fullName>
    </submittedName>
</protein>
<feature type="region of interest" description="Disordered" evidence="1">
    <location>
        <begin position="354"/>
        <end position="405"/>
    </location>
</feature>
<accession>A0A0K0D142</accession>
<feature type="compositionally biased region" description="Polar residues" evidence="1">
    <location>
        <begin position="270"/>
        <end position="281"/>
    </location>
</feature>
<reference evidence="4" key="2">
    <citation type="submission" date="2017-02" db="UniProtKB">
        <authorList>
            <consortium name="WormBaseParasite"/>
        </authorList>
    </citation>
    <scope>IDENTIFICATION</scope>
</reference>